<protein>
    <submittedName>
        <fullName evidence="1">Uncharacterized protein</fullName>
    </submittedName>
</protein>
<sequence length="258" mass="29055">MDLPQELHDLVYHHLWQYSNLVFAVPNPAPTDKCRSHLQAFYGTKPAQKELYTGLPMWLLANKSILHQGLATFVANATLSVNHSAAKTVPLVDMYQTKRFCLQFADQHVGPILAIDMESYIAVPQHIPSFPNLTSLGFVITFSVPSGFEQYYSAKDDEPWEVSVPGFKVKGTLVRKLEVRLELSGYREYMHKRRAEEIREAFEKEVERTGAETLGKGGWFKTVRSEAVWKGGGKSTQDVLEPYVFVATYVKGEGGGRV</sequence>
<dbReference type="OrthoDB" id="3799620at2759"/>
<keyword evidence="2" id="KW-1185">Reference proteome</keyword>
<evidence type="ECO:0000313" key="1">
    <source>
        <dbReference type="EMBL" id="KAF2832193.1"/>
    </source>
</evidence>
<proteinExistence type="predicted"/>
<evidence type="ECO:0000313" key="2">
    <source>
        <dbReference type="Proteomes" id="UP000799424"/>
    </source>
</evidence>
<accession>A0A6A7AGD9</accession>
<dbReference type="AlphaFoldDB" id="A0A6A7AGD9"/>
<gene>
    <name evidence="1" type="ORF">CC86DRAFT_400965</name>
</gene>
<organism evidence="1 2">
    <name type="scientific">Ophiobolus disseminans</name>
    <dbReference type="NCBI Taxonomy" id="1469910"/>
    <lineage>
        <taxon>Eukaryota</taxon>
        <taxon>Fungi</taxon>
        <taxon>Dikarya</taxon>
        <taxon>Ascomycota</taxon>
        <taxon>Pezizomycotina</taxon>
        <taxon>Dothideomycetes</taxon>
        <taxon>Pleosporomycetidae</taxon>
        <taxon>Pleosporales</taxon>
        <taxon>Pleosporineae</taxon>
        <taxon>Phaeosphaeriaceae</taxon>
        <taxon>Ophiobolus</taxon>
    </lineage>
</organism>
<name>A0A6A7AGD9_9PLEO</name>
<dbReference type="EMBL" id="MU006217">
    <property type="protein sequence ID" value="KAF2832193.1"/>
    <property type="molecule type" value="Genomic_DNA"/>
</dbReference>
<dbReference type="Proteomes" id="UP000799424">
    <property type="component" value="Unassembled WGS sequence"/>
</dbReference>
<reference evidence="1" key="1">
    <citation type="journal article" date="2020" name="Stud. Mycol.">
        <title>101 Dothideomycetes genomes: a test case for predicting lifestyles and emergence of pathogens.</title>
        <authorList>
            <person name="Haridas S."/>
            <person name="Albert R."/>
            <person name="Binder M."/>
            <person name="Bloem J."/>
            <person name="Labutti K."/>
            <person name="Salamov A."/>
            <person name="Andreopoulos B."/>
            <person name="Baker S."/>
            <person name="Barry K."/>
            <person name="Bills G."/>
            <person name="Bluhm B."/>
            <person name="Cannon C."/>
            <person name="Castanera R."/>
            <person name="Culley D."/>
            <person name="Daum C."/>
            <person name="Ezra D."/>
            <person name="Gonzalez J."/>
            <person name="Henrissat B."/>
            <person name="Kuo A."/>
            <person name="Liang C."/>
            <person name="Lipzen A."/>
            <person name="Lutzoni F."/>
            <person name="Magnuson J."/>
            <person name="Mondo S."/>
            <person name="Nolan M."/>
            <person name="Ohm R."/>
            <person name="Pangilinan J."/>
            <person name="Park H.-J."/>
            <person name="Ramirez L."/>
            <person name="Alfaro M."/>
            <person name="Sun H."/>
            <person name="Tritt A."/>
            <person name="Yoshinaga Y."/>
            <person name="Zwiers L.-H."/>
            <person name="Turgeon B."/>
            <person name="Goodwin S."/>
            <person name="Spatafora J."/>
            <person name="Crous P."/>
            <person name="Grigoriev I."/>
        </authorList>
    </citation>
    <scope>NUCLEOTIDE SEQUENCE</scope>
    <source>
        <strain evidence="1">CBS 113818</strain>
    </source>
</reference>